<protein>
    <recommendedName>
        <fullName evidence="3">HxlR family transcriptional regulator</fullName>
    </recommendedName>
</protein>
<dbReference type="AlphaFoldDB" id="A0A4R6PV51"/>
<evidence type="ECO:0008006" key="3">
    <source>
        <dbReference type="Google" id="ProtNLM"/>
    </source>
</evidence>
<accession>A0A4R6PV51</accession>
<dbReference type="EMBL" id="SNXK01000001">
    <property type="protein sequence ID" value="TDP42801.1"/>
    <property type="molecule type" value="Genomic_DNA"/>
</dbReference>
<proteinExistence type="predicted"/>
<name>A0A4R6PV51_NOCIG</name>
<evidence type="ECO:0000313" key="2">
    <source>
        <dbReference type="Proteomes" id="UP000295087"/>
    </source>
</evidence>
<keyword evidence="2" id="KW-1185">Reference proteome</keyword>
<organism evidence="1 2">
    <name type="scientific">Nocardia ignorata</name>
    <dbReference type="NCBI Taxonomy" id="145285"/>
    <lineage>
        <taxon>Bacteria</taxon>
        <taxon>Bacillati</taxon>
        <taxon>Actinomycetota</taxon>
        <taxon>Actinomycetes</taxon>
        <taxon>Mycobacteriales</taxon>
        <taxon>Nocardiaceae</taxon>
        <taxon>Nocardia</taxon>
    </lineage>
</organism>
<sequence length="48" mass="4995">MQPSVCRSLECQLTDAGRDLLVPIHALGAWVDAHGAEVSAALYGGTDV</sequence>
<gene>
    <name evidence="1" type="ORF">DFR75_1011919</name>
</gene>
<dbReference type="Proteomes" id="UP000295087">
    <property type="component" value="Unassembled WGS sequence"/>
</dbReference>
<comment type="caution">
    <text evidence="1">The sequence shown here is derived from an EMBL/GenBank/DDBJ whole genome shotgun (WGS) entry which is preliminary data.</text>
</comment>
<evidence type="ECO:0000313" key="1">
    <source>
        <dbReference type="EMBL" id="TDP42801.1"/>
    </source>
</evidence>
<reference evidence="1 2" key="1">
    <citation type="submission" date="2019-03" db="EMBL/GenBank/DDBJ databases">
        <title>Genomic Encyclopedia of Type Strains, Phase IV (KMG-IV): sequencing the most valuable type-strain genomes for metagenomic binning, comparative biology and taxonomic classification.</title>
        <authorList>
            <person name="Goeker M."/>
        </authorList>
    </citation>
    <scope>NUCLEOTIDE SEQUENCE [LARGE SCALE GENOMIC DNA]</scope>
    <source>
        <strain evidence="1 2">DSM 44496</strain>
    </source>
</reference>